<accession>A0A7W3J2B3</accession>
<dbReference type="InterPro" id="IPR036271">
    <property type="entry name" value="Tet_transcr_reg_TetR-rel_C_sf"/>
</dbReference>
<dbReference type="Gene3D" id="1.10.10.60">
    <property type="entry name" value="Homeodomain-like"/>
    <property type="match status" value="1"/>
</dbReference>
<gene>
    <name evidence="5" type="ORF">FB382_003181</name>
</gene>
<organism evidence="5 6">
    <name type="scientific">Nocardioides ginsengisegetis</name>
    <dbReference type="NCBI Taxonomy" id="661491"/>
    <lineage>
        <taxon>Bacteria</taxon>
        <taxon>Bacillati</taxon>
        <taxon>Actinomycetota</taxon>
        <taxon>Actinomycetes</taxon>
        <taxon>Propionibacteriales</taxon>
        <taxon>Nocardioidaceae</taxon>
        <taxon>Nocardioides</taxon>
    </lineage>
</organism>
<dbReference type="EMBL" id="JACGXA010000001">
    <property type="protein sequence ID" value="MBA8804890.1"/>
    <property type="molecule type" value="Genomic_DNA"/>
</dbReference>
<dbReference type="InterPro" id="IPR050109">
    <property type="entry name" value="HTH-type_TetR-like_transc_reg"/>
</dbReference>
<proteinExistence type="predicted"/>
<evidence type="ECO:0000313" key="6">
    <source>
        <dbReference type="Proteomes" id="UP000580910"/>
    </source>
</evidence>
<sequence length="211" mass="22825">MDSAEEPRRGRHSSAPSKGDRQRERIIEVTLDLLTTTSIADLSVARIADGAGIARSGLYFYFDSKYAVLAAALDDVWAEFDEARTTPVVLDSPLPVGSIGQILRRAAQVWKAHGPLLSACEQARNQDPRLGVMWRAFIERTTIPVTAMLVQQRDAGRLKPVSSNLPKLVEVLVRMTVGALLSEIETGDDDSLDAAVDPLSAVWVAALTSGS</sequence>
<dbReference type="Proteomes" id="UP000580910">
    <property type="component" value="Unassembled WGS sequence"/>
</dbReference>
<dbReference type="InterPro" id="IPR009057">
    <property type="entry name" value="Homeodomain-like_sf"/>
</dbReference>
<dbReference type="GO" id="GO:0003700">
    <property type="term" value="F:DNA-binding transcription factor activity"/>
    <property type="evidence" value="ECO:0007669"/>
    <property type="project" value="TreeGrafter"/>
</dbReference>
<evidence type="ECO:0000313" key="5">
    <source>
        <dbReference type="EMBL" id="MBA8804890.1"/>
    </source>
</evidence>
<dbReference type="Gene3D" id="1.10.357.10">
    <property type="entry name" value="Tetracycline Repressor, domain 2"/>
    <property type="match status" value="1"/>
</dbReference>
<name>A0A7W3J2B3_9ACTN</name>
<dbReference type="Pfam" id="PF00440">
    <property type="entry name" value="TetR_N"/>
    <property type="match status" value="1"/>
</dbReference>
<reference evidence="5 6" key="1">
    <citation type="submission" date="2020-07" db="EMBL/GenBank/DDBJ databases">
        <title>Sequencing the genomes of 1000 actinobacteria strains.</title>
        <authorList>
            <person name="Klenk H.-P."/>
        </authorList>
    </citation>
    <scope>NUCLEOTIDE SEQUENCE [LARGE SCALE GENOMIC DNA]</scope>
    <source>
        <strain evidence="5 6">DSM 21349</strain>
    </source>
</reference>
<feature type="domain" description="HTH tetR-type" evidence="4">
    <location>
        <begin position="20"/>
        <end position="80"/>
    </location>
</feature>
<feature type="DNA-binding region" description="H-T-H motif" evidence="2">
    <location>
        <begin position="43"/>
        <end position="62"/>
    </location>
</feature>
<dbReference type="SUPFAM" id="SSF48498">
    <property type="entry name" value="Tetracyclin repressor-like, C-terminal domain"/>
    <property type="match status" value="1"/>
</dbReference>
<keyword evidence="6" id="KW-1185">Reference proteome</keyword>
<keyword evidence="1 2" id="KW-0238">DNA-binding</keyword>
<dbReference type="InterPro" id="IPR001647">
    <property type="entry name" value="HTH_TetR"/>
</dbReference>
<dbReference type="SUPFAM" id="SSF46689">
    <property type="entry name" value="Homeodomain-like"/>
    <property type="match status" value="1"/>
</dbReference>
<dbReference type="AlphaFoldDB" id="A0A7W3J2B3"/>
<evidence type="ECO:0000256" key="3">
    <source>
        <dbReference type="SAM" id="MobiDB-lite"/>
    </source>
</evidence>
<protein>
    <submittedName>
        <fullName evidence="5">AcrR family transcriptional regulator</fullName>
    </submittedName>
</protein>
<dbReference type="GO" id="GO:0000976">
    <property type="term" value="F:transcription cis-regulatory region binding"/>
    <property type="evidence" value="ECO:0007669"/>
    <property type="project" value="TreeGrafter"/>
</dbReference>
<dbReference type="PROSITE" id="PS50977">
    <property type="entry name" value="HTH_TETR_2"/>
    <property type="match status" value="1"/>
</dbReference>
<dbReference type="PRINTS" id="PR00455">
    <property type="entry name" value="HTHTETR"/>
</dbReference>
<dbReference type="PANTHER" id="PTHR30055">
    <property type="entry name" value="HTH-TYPE TRANSCRIPTIONAL REGULATOR RUTR"/>
    <property type="match status" value="1"/>
</dbReference>
<evidence type="ECO:0000256" key="2">
    <source>
        <dbReference type="PROSITE-ProRule" id="PRU00335"/>
    </source>
</evidence>
<dbReference type="PANTHER" id="PTHR30055:SF184">
    <property type="entry name" value="HTH-TYPE TRANSCRIPTIONAL REGULATOR ETHR"/>
    <property type="match status" value="1"/>
</dbReference>
<evidence type="ECO:0000259" key="4">
    <source>
        <dbReference type="PROSITE" id="PS50977"/>
    </source>
</evidence>
<feature type="region of interest" description="Disordered" evidence="3">
    <location>
        <begin position="1"/>
        <end position="21"/>
    </location>
</feature>
<comment type="caution">
    <text evidence="5">The sequence shown here is derived from an EMBL/GenBank/DDBJ whole genome shotgun (WGS) entry which is preliminary data.</text>
</comment>
<evidence type="ECO:0000256" key="1">
    <source>
        <dbReference type="ARBA" id="ARBA00023125"/>
    </source>
</evidence>
<dbReference type="RefSeq" id="WP_182540735.1">
    <property type="nucleotide sequence ID" value="NZ_JACGXA010000001.1"/>
</dbReference>